<evidence type="ECO:0000313" key="4">
    <source>
        <dbReference type="EMBL" id="WGI36319.1"/>
    </source>
</evidence>
<comment type="subcellular location">
    <subcellularLocation>
        <location evidence="2">Cytoplasm</location>
        <location evidence="2">Nucleoid</location>
    </subcellularLocation>
</comment>
<organism evidence="4 5">
    <name type="scientific">Mesomycoplasma lagogenitalium</name>
    <dbReference type="NCBI Taxonomy" id="171286"/>
    <lineage>
        <taxon>Bacteria</taxon>
        <taxon>Bacillati</taxon>
        <taxon>Mycoplasmatota</taxon>
        <taxon>Mycoplasmoidales</taxon>
        <taxon>Metamycoplasmataceae</taxon>
        <taxon>Mesomycoplasma</taxon>
    </lineage>
</organism>
<dbReference type="Gene3D" id="3.30.1310.10">
    <property type="entry name" value="Nucleoid-associated protein YbaB-like domain"/>
    <property type="match status" value="1"/>
</dbReference>
<dbReference type="SUPFAM" id="SSF82607">
    <property type="entry name" value="YbaB-like"/>
    <property type="match status" value="1"/>
</dbReference>
<evidence type="ECO:0000256" key="3">
    <source>
        <dbReference type="SAM" id="Coils"/>
    </source>
</evidence>
<evidence type="ECO:0000313" key="5">
    <source>
        <dbReference type="Proteomes" id="UP001179842"/>
    </source>
</evidence>
<keyword evidence="5" id="KW-1185">Reference proteome</keyword>
<keyword evidence="2" id="KW-0963">Cytoplasm</keyword>
<protein>
    <recommendedName>
        <fullName evidence="2">Nucleoid-associated protein QEG99_02465</fullName>
    </recommendedName>
</protein>
<reference evidence="4" key="1">
    <citation type="submission" date="2023-04" db="EMBL/GenBank/DDBJ databases">
        <title>Completed genome of Mycoplasma lagogenitalium type strain 12MS.</title>
        <authorList>
            <person name="Spergser J."/>
        </authorList>
    </citation>
    <scope>NUCLEOTIDE SEQUENCE</scope>
    <source>
        <strain evidence="4">12MS</strain>
    </source>
</reference>
<dbReference type="PIRSF" id="PIRSF004555">
    <property type="entry name" value="UCP004555"/>
    <property type="match status" value="1"/>
</dbReference>
<proteinExistence type="inferred from homology"/>
<comment type="similarity">
    <text evidence="2">Belongs to the YbaB/EbfC family.</text>
</comment>
<dbReference type="InterPro" id="IPR004401">
    <property type="entry name" value="YbaB/EbfC"/>
</dbReference>
<dbReference type="InterPro" id="IPR036894">
    <property type="entry name" value="YbaB-like_sf"/>
</dbReference>
<keyword evidence="3" id="KW-0175">Coiled coil</keyword>
<evidence type="ECO:0000256" key="2">
    <source>
        <dbReference type="HAMAP-Rule" id="MF_00274"/>
    </source>
</evidence>
<gene>
    <name evidence="4" type="ORF">QEG99_02465</name>
</gene>
<name>A0ABY8LST0_9BACT</name>
<evidence type="ECO:0000256" key="1">
    <source>
        <dbReference type="ARBA" id="ARBA00023125"/>
    </source>
</evidence>
<dbReference type="PANTHER" id="PTHR33449">
    <property type="entry name" value="NUCLEOID-ASSOCIATED PROTEIN YBAB"/>
    <property type="match status" value="1"/>
</dbReference>
<dbReference type="RefSeq" id="WP_280101620.1">
    <property type="nucleotide sequence ID" value="NZ_CP122979.1"/>
</dbReference>
<dbReference type="EMBL" id="CP122979">
    <property type="protein sequence ID" value="WGI36319.1"/>
    <property type="molecule type" value="Genomic_DNA"/>
</dbReference>
<accession>A0ABY8LST0</accession>
<feature type="coiled-coil region" evidence="3">
    <location>
        <begin position="3"/>
        <end position="30"/>
    </location>
</feature>
<dbReference type="PANTHER" id="PTHR33449:SF1">
    <property type="entry name" value="NUCLEOID-ASSOCIATED PROTEIN YBAB"/>
    <property type="match status" value="1"/>
</dbReference>
<dbReference type="HAMAP" id="MF_00274">
    <property type="entry name" value="DNA_YbaB_EbfC"/>
    <property type="match status" value="1"/>
</dbReference>
<dbReference type="NCBIfam" id="TIGR00103">
    <property type="entry name" value="DNA_YbaB_EbfC"/>
    <property type="match status" value="1"/>
</dbReference>
<dbReference type="Proteomes" id="UP001179842">
    <property type="component" value="Chromosome"/>
</dbReference>
<keyword evidence="1 2" id="KW-0238">DNA-binding</keyword>
<comment type="function">
    <text evidence="2">Binds to DNA and alters its conformation. May be involved in regulation of gene expression, nucleoid organization and DNA protection.</text>
</comment>
<dbReference type="Pfam" id="PF02575">
    <property type="entry name" value="YbaB_DNA_bd"/>
    <property type="match status" value="1"/>
</dbReference>
<comment type="subunit">
    <text evidence="2">Homodimer.</text>
</comment>
<sequence length="93" mass="10757">MNIQEMMKQAKKMQQEIANKQDKLNSTEFTFEKQGVKLVVLGNRQIKSIEINEVLVDPDDKEMLEDIIILTINEAIKELDKKHDELMPKGMGI</sequence>